<reference evidence="1" key="1">
    <citation type="submission" date="2020-05" db="EMBL/GenBank/DDBJ databases">
        <title>WGS assembly of Corymbia citriodora subspecies variegata.</title>
        <authorList>
            <person name="Barry K."/>
            <person name="Hundley H."/>
            <person name="Shu S."/>
            <person name="Jenkins J."/>
            <person name="Grimwood J."/>
            <person name="Baten A."/>
        </authorList>
    </citation>
    <scope>NUCLEOTIDE SEQUENCE</scope>
    <source>
        <strain evidence="1">CV2-018</strain>
    </source>
</reference>
<evidence type="ECO:0008006" key="3">
    <source>
        <dbReference type="Google" id="ProtNLM"/>
    </source>
</evidence>
<gene>
    <name evidence="1" type="ORF">BT93_L1587</name>
</gene>
<accession>A0A8T0CM61</accession>
<dbReference type="Proteomes" id="UP000806378">
    <property type="component" value="Unassembled WGS sequence"/>
</dbReference>
<dbReference type="PANTHER" id="PTHR48481:SF1">
    <property type="entry name" value="ATP-DEPENDENT CLP PROTEASE PROTEOLYTIC SUBUNIT"/>
    <property type="match status" value="1"/>
</dbReference>
<dbReference type="Gene3D" id="3.90.226.10">
    <property type="entry name" value="2-enoyl-CoA Hydratase, Chain A, domain 1"/>
    <property type="match status" value="1"/>
</dbReference>
<dbReference type="OrthoDB" id="1882605at2759"/>
<sequence>MREFILEAKKLLKLCKIITKIYVQRSDKPLWVVFKDMERDVFMSKTKAQTHGIVDIISFG</sequence>
<protein>
    <recommendedName>
        <fullName evidence="3">ATP-dependent Clp protease proteolytic subunit</fullName>
    </recommendedName>
</protein>
<dbReference type="Pfam" id="PF00574">
    <property type="entry name" value="CLP_protease"/>
    <property type="match status" value="1"/>
</dbReference>
<dbReference type="AlphaFoldDB" id="A0A8T0CM61"/>
<dbReference type="InterPro" id="IPR029045">
    <property type="entry name" value="ClpP/crotonase-like_dom_sf"/>
</dbReference>
<dbReference type="PANTHER" id="PTHR48481">
    <property type="entry name" value="ATP-DEPENDENT CLP PROTEASE PROTEOLYTIC SUBUNIT"/>
    <property type="match status" value="1"/>
</dbReference>
<dbReference type="InterPro" id="IPR023562">
    <property type="entry name" value="ClpP/TepA"/>
</dbReference>
<keyword evidence="2" id="KW-1185">Reference proteome</keyword>
<dbReference type="SUPFAM" id="SSF52096">
    <property type="entry name" value="ClpP/crotonase"/>
    <property type="match status" value="1"/>
</dbReference>
<comment type="caution">
    <text evidence="1">The sequence shown here is derived from an EMBL/GenBank/DDBJ whole genome shotgun (WGS) entry which is preliminary data.</text>
</comment>
<proteinExistence type="predicted"/>
<name>A0A8T0CM61_CORYI</name>
<organism evidence="1 2">
    <name type="scientific">Corymbia citriodora subsp. variegata</name>
    <dbReference type="NCBI Taxonomy" id="360336"/>
    <lineage>
        <taxon>Eukaryota</taxon>
        <taxon>Viridiplantae</taxon>
        <taxon>Streptophyta</taxon>
        <taxon>Embryophyta</taxon>
        <taxon>Tracheophyta</taxon>
        <taxon>Spermatophyta</taxon>
        <taxon>Magnoliopsida</taxon>
        <taxon>eudicotyledons</taxon>
        <taxon>Gunneridae</taxon>
        <taxon>Pentapetalae</taxon>
        <taxon>rosids</taxon>
        <taxon>malvids</taxon>
        <taxon>Myrtales</taxon>
        <taxon>Myrtaceae</taxon>
        <taxon>Myrtoideae</taxon>
        <taxon>Eucalypteae</taxon>
        <taxon>Corymbia</taxon>
    </lineage>
</organism>
<dbReference type="Gramene" id="rna-gnl|WGS:JABURB|Cocit.L1587.1">
    <property type="protein sequence ID" value="cds-KAF7848758.1"/>
    <property type="gene ID" value="gene-BT93_L1587"/>
</dbReference>
<evidence type="ECO:0000313" key="2">
    <source>
        <dbReference type="Proteomes" id="UP000806378"/>
    </source>
</evidence>
<evidence type="ECO:0000313" key="1">
    <source>
        <dbReference type="EMBL" id="KAF7848758.1"/>
    </source>
</evidence>
<dbReference type="EMBL" id="MU089989">
    <property type="protein sequence ID" value="KAF7848758.1"/>
    <property type="molecule type" value="Genomic_DNA"/>
</dbReference>